<comment type="caution">
    <text evidence="3">The sequence shown here is derived from an EMBL/GenBank/DDBJ whole genome shotgun (WGS) entry which is preliminary data.</text>
</comment>
<feature type="domain" description="SGNH hydrolase-type esterase" evidence="2">
    <location>
        <begin position="49"/>
        <end position="278"/>
    </location>
</feature>
<feature type="signal peptide" evidence="1">
    <location>
        <begin position="1"/>
        <end position="19"/>
    </location>
</feature>
<dbReference type="EMBL" id="JBFPJR010000001">
    <property type="protein sequence ID" value="MEX0426006.1"/>
    <property type="molecule type" value="Genomic_DNA"/>
</dbReference>
<evidence type="ECO:0000313" key="4">
    <source>
        <dbReference type="Proteomes" id="UP001556631"/>
    </source>
</evidence>
<organism evidence="3 4">
    <name type="scientific">Nocardioides eburneus</name>
    <dbReference type="NCBI Taxonomy" id="3231482"/>
    <lineage>
        <taxon>Bacteria</taxon>
        <taxon>Bacillati</taxon>
        <taxon>Actinomycetota</taxon>
        <taxon>Actinomycetes</taxon>
        <taxon>Propionibacteriales</taxon>
        <taxon>Nocardioidaceae</taxon>
        <taxon>Nocardioides</taxon>
    </lineage>
</organism>
<keyword evidence="3" id="KW-0378">Hydrolase</keyword>
<dbReference type="PROSITE" id="PS51257">
    <property type="entry name" value="PROKAR_LIPOPROTEIN"/>
    <property type="match status" value="1"/>
</dbReference>
<dbReference type="CDD" id="cd01823">
    <property type="entry name" value="SEST_like"/>
    <property type="match status" value="1"/>
</dbReference>
<dbReference type="Pfam" id="PF13472">
    <property type="entry name" value="Lipase_GDSL_2"/>
    <property type="match status" value="1"/>
</dbReference>
<reference evidence="3 4" key="1">
    <citation type="submission" date="2024-07" db="EMBL/GenBank/DDBJ databases">
        <authorList>
            <person name="Lee S."/>
            <person name="Kang M."/>
        </authorList>
    </citation>
    <scope>NUCLEOTIDE SEQUENCE [LARGE SCALE GENOMIC DNA]</scope>
    <source>
        <strain evidence="3 4">DS6</strain>
    </source>
</reference>
<evidence type="ECO:0000313" key="3">
    <source>
        <dbReference type="EMBL" id="MEX0426006.1"/>
    </source>
</evidence>
<evidence type="ECO:0000259" key="2">
    <source>
        <dbReference type="Pfam" id="PF13472"/>
    </source>
</evidence>
<feature type="chain" id="PRO_5046239781" evidence="1">
    <location>
        <begin position="20"/>
        <end position="295"/>
    </location>
</feature>
<dbReference type="Gene3D" id="3.40.50.1110">
    <property type="entry name" value="SGNH hydrolase"/>
    <property type="match status" value="1"/>
</dbReference>
<dbReference type="EC" id="3.1.-.-" evidence="3"/>
<dbReference type="RefSeq" id="WP_367990537.1">
    <property type="nucleotide sequence ID" value="NZ_JBFPJR010000001.1"/>
</dbReference>
<dbReference type="InterPro" id="IPR036514">
    <property type="entry name" value="SGNH_hydro_sf"/>
</dbReference>
<sequence length="295" mass="29769">MRRLAVLAATALSAAVLLAGCAGTAAPGPSQPSGPATSGGAAGLTTYVALGDSYSAAPGNPTTSTAGGCVRSDHDYPHLVAARLGIPKLVDVTCSGAQTKDFTGRQQPYDGSDPVAPQLDAVTSSADLVTVSIGGNDLNLVGLLYDCGTMTQSTTTGSPCADKYASDVDSGVPEVRQRVVAAVGAVRRKAPHARILVVGYPQPFPTGHTCRALPLTTGDSAFAASIMDRLNQMLEAAAKAASATYVDVASPSRGHDICSATPWIDGAEATDDAQPLHPFPREQAAVAGLIADALG</sequence>
<dbReference type="PANTHER" id="PTHR37981:SF1">
    <property type="entry name" value="SGNH HYDROLASE-TYPE ESTERASE DOMAIN-CONTAINING PROTEIN"/>
    <property type="match status" value="1"/>
</dbReference>
<dbReference type="SUPFAM" id="SSF52266">
    <property type="entry name" value="SGNH hydrolase"/>
    <property type="match status" value="1"/>
</dbReference>
<protein>
    <submittedName>
        <fullName evidence="3">SGNH/GDSL hydrolase family protein</fullName>
        <ecNumber evidence="3">3.1.-.-</ecNumber>
    </submittedName>
</protein>
<keyword evidence="1" id="KW-0732">Signal</keyword>
<name>A0ABV3SSU1_9ACTN</name>
<dbReference type="GO" id="GO:0016787">
    <property type="term" value="F:hydrolase activity"/>
    <property type="evidence" value="ECO:0007669"/>
    <property type="project" value="UniProtKB-KW"/>
</dbReference>
<evidence type="ECO:0000256" key="1">
    <source>
        <dbReference type="SAM" id="SignalP"/>
    </source>
</evidence>
<dbReference type="InterPro" id="IPR037460">
    <property type="entry name" value="SEST-like"/>
</dbReference>
<dbReference type="InterPro" id="IPR013830">
    <property type="entry name" value="SGNH_hydro"/>
</dbReference>
<gene>
    <name evidence="3" type="ORF">AB3X52_00115</name>
</gene>
<keyword evidence="4" id="KW-1185">Reference proteome</keyword>
<dbReference type="PANTHER" id="PTHR37981">
    <property type="entry name" value="LIPASE 2"/>
    <property type="match status" value="1"/>
</dbReference>
<dbReference type="Proteomes" id="UP001556631">
    <property type="component" value="Unassembled WGS sequence"/>
</dbReference>
<accession>A0ABV3SSU1</accession>
<proteinExistence type="predicted"/>